<keyword evidence="1" id="KW-0862">Zinc</keyword>
<accession>A0ABM1E3M2</accession>
<protein>
    <submittedName>
        <fullName evidence="4">Uncharacterized protein LOC106808546</fullName>
    </submittedName>
</protein>
<evidence type="ECO:0000256" key="1">
    <source>
        <dbReference type="PROSITE-ProRule" id="PRU00325"/>
    </source>
</evidence>
<name>A0ABM1E3M2_PRICU</name>
<reference evidence="4" key="1">
    <citation type="submission" date="2025-08" db="UniProtKB">
        <authorList>
            <consortium name="RefSeq"/>
        </authorList>
    </citation>
    <scope>IDENTIFICATION</scope>
</reference>
<evidence type="ECO:0000313" key="3">
    <source>
        <dbReference type="Proteomes" id="UP000695022"/>
    </source>
</evidence>
<dbReference type="GeneID" id="106808546"/>
<dbReference type="Proteomes" id="UP000695022">
    <property type="component" value="Unplaced"/>
</dbReference>
<proteinExistence type="predicted"/>
<keyword evidence="3" id="KW-1185">Reference proteome</keyword>
<dbReference type="PROSITE" id="PS50966">
    <property type="entry name" value="ZF_SWIM"/>
    <property type="match status" value="1"/>
</dbReference>
<organism evidence="3 4">
    <name type="scientific">Priapulus caudatus</name>
    <name type="common">Priapulid worm</name>
    <dbReference type="NCBI Taxonomy" id="37621"/>
    <lineage>
        <taxon>Eukaryota</taxon>
        <taxon>Metazoa</taxon>
        <taxon>Ecdysozoa</taxon>
        <taxon>Scalidophora</taxon>
        <taxon>Priapulida</taxon>
        <taxon>Priapulimorpha</taxon>
        <taxon>Priapulimorphida</taxon>
        <taxon>Priapulidae</taxon>
        <taxon>Priapulus</taxon>
    </lineage>
</organism>
<feature type="domain" description="SWIM-type" evidence="2">
    <location>
        <begin position="31"/>
        <end position="68"/>
    </location>
</feature>
<dbReference type="PANTHER" id="PTHR47526:SF3">
    <property type="entry name" value="PHD-TYPE DOMAIN-CONTAINING PROTEIN"/>
    <property type="match status" value="1"/>
</dbReference>
<keyword evidence="1" id="KW-0479">Metal-binding</keyword>
<dbReference type="PANTHER" id="PTHR47526">
    <property type="entry name" value="ATP-DEPENDENT DNA HELICASE"/>
    <property type="match status" value="1"/>
</dbReference>
<sequence length="262" mass="28962">MYHFISEDSPFCALKAKVTPSQRLRDKPHLPWVYIDKSTASVFCGHCTCMAGLGEVCSHVAALLLKVETGVKLGLTVKSSTSQACEWNKAFRKDIQPATVADSHAILKGARKKTVTSVSGTGKAPLPDDAVLLTLKQACPDAVFFDTIYPIGDDGEDTDSAEEEERCETYPQTLTSISDPEFSGDLTKRCTDVWSRYQCSELQVANLERRTLSQSVCPLWFEHRKGRITGTKAHSVVHRRETTDPCNLIRQIVGYVSMICLS</sequence>
<dbReference type="Gene3D" id="3.90.320.10">
    <property type="match status" value="1"/>
</dbReference>
<evidence type="ECO:0000313" key="4">
    <source>
        <dbReference type="RefSeq" id="XP_014666793.1"/>
    </source>
</evidence>
<dbReference type="RefSeq" id="XP_014666793.1">
    <property type="nucleotide sequence ID" value="XM_014811307.1"/>
</dbReference>
<dbReference type="InterPro" id="IPR011604">
    <property type="entry name" value="PDDEXK-like_dom_sf"/>
</dbReference>
<gene>
    <name evidence="4" type="primary">LOC106808546</name>
</gene>
<keyword evidence="1" id="KW-0863">Zinc-finger</keyword>
<dbReference type="InterPro" id="IPR007527">
    <property type="entry name" value="Znf_SWIM"/>
</dbReference>
<evidence type="ECO:0000259" key="2">
    <source>
        <dbReference type="PROSITE" id="PS50966"/>
    </source>
</evidence>